<dbReference type="InterPro" id="IPR003661">
    <property type="entry name" value="HisK_dim/P_dom"/>
</dbReference>
<evidence type="ECO:0000256" key="10">
    <source>
        <dbReference type="ARBA" id="ARBA00023012"/>
    </source>
</evidence>
<dbReference type="Proteomes" id="UP000635245">
    <property type="component" value="Unassembled WGS sequence"/>
</dbReference>
<dbReference type="SUPFAM" id="SSF47384">
    <property type="entry name" value="Homodimeric domain of signal transducing histidine kinase"/>
    <property type="match status" value="1"/>
</dbReference>
<dbReference type="Gene3D" id="1.10.287.130">
    <property type="match status" value="1"/>
</dbReference>
<organism evidence="15 16">
    <name type="scientific">Prauserella cavernicola</name>
    <dbReference type="NCBI Taxonomy" id="2800127"/>
    <lineage>
        <taxon>Bacteria</taxon>
        <taxon>Bacillati</taxon>
        <taxon>Actinomycetota</taxon>
        <taxon>Actinomycetes</taxon>
        <taxon>Pseudonocardiales</taxon>
        <taxon>Pseudonocardiaceae</taxon>
        <taxon>Prauserella</taxon>
    </lineage>
</organism>
<dbReference type="PANTHER" id="PTHR45436:SF5">
    <property type="entry name" value="SENSOR HISTIDINE KINASE TRCS"/>
    <property type="match status" value="1"/>
</dbReference>
<keyword evidence="11" id="KW-0472">Membrane</keyword>
<evidence type="ECO:0000259" key="14">
    <source>
        <dbReference type="PROSITE" id="PS50885"/>
    </source>
</evidence>
<feature type="domain" description="HAMP" evidence="14">
    <location>
        <begin position="204"/>
        <end position="258"/>
    </location>
</feature>
<dbReference type="SMART" id="SM00304">
    <property type="entry name" value="HAMP"/>
    <property type="match status" value="1"/>
</dbReference>
<dbReference type="PROSITE" id="PS50885">
    <property type="entry name" value="HAMP"/>
    <property type="match status" value="1"/>
</dbReference>
<dbReference type="InterPro" id="IPR003660">
    <property type="entry name" value="HAMP_dom"/>
</dbReference>
<dbReference type="InterPro" id="IPR005467">
    <property type="entry name" value="His_kinase_dom"/>
</dbReference>
<keyword evidence="9" id="KW-1133">Transmembrane helix</keyword>
<dbReference type="InterPro" id="IPR050428">
    <property type="entry name" value="TCS_sensor_his_kinase"/>
</dbReference>
<dbReference type="Pfam" id="PF00512">
    <property type="entry name" value="HisKA"/>
    <property type="match status" value="1"/>
</dbReference>
<evidence type="ECO:0000256" key="5">
    <source>
        <dbReference type="ARBA" id="ARBA00022553"/>
    </source>
</evidence>
<dbReference type="EMBL" id="JAENJH010000004">
    <property type="protein sequence ID" value="MBK1786351.1"/>
    <property type="molecule type" value="Genomic_DNA"/>
</dbReference>
<protein>
    <recommendedName>
        <fullName evidence="4">histidine kinase</fullName>
        <ecNumber evidence="4">2.7.13.3</ecNumber>
    </recommendedName>
</protein>
<dbReference type="SUPFAM" id="SSF55874">
    <property type="entry name" value="ATPase domain of HSP90 chaperone/DNA topoisomerase II/histidine kinase"/>
    <property type="match status" value="1"/>
</dbReference>
<keyword evidence="7" id="KW-0812">Transmembrane</keyword>
<dbReference type="InterPro" id="IPR003594">
    <property type="entry name" value="HATPase_dom"/>
</dbReference>
<evidence type="ECO:0000256" key="8">
    <source>
        <dbReference type="ARBA" id="ARBA00022777"/>
    </source>
</evidence>
<evidence type="ECO:0000313" key="15">
    <source>
        <dbReference type="EMBL" id="MBK1786351.1"/>
    </source>
</evidence>
<feature type="domain" description="Histidine kinase" evidence="13">
    <location>
        <begin position="273"/>
        <end position="497"/>
    </location>
</feature>
<evidence type="ECO:0000256" key="3">
    <source>
        <dbReference type="ARBA" id="ARBA00004236"/>
    </source>
</evidence>
<evidence type="ECO:0000259" key="13">
    <source>
        <dbReference type="PROSITE" id="PS50109"/>
    </source>
</evidence>
<dbReference type="CDD" id="cd00082">
    <property type="entry name" value="HisKA"/>
    <property type="match status" value="1"/>
</dbReference>
<dbReference type="GO" id="GO:0005509">
    <property type="term" value="F:calcium ion binding"/>
    <property type="evidence" value="ECO:0007669"/>
    <property type="project" value="UniProtKB-ARBA"/>
</dbReference>
<sequence>MTSRRRSRGLSLRARVLLIASLLLAVGLAVGSTVVTGFLQNYLIGRIDAQLRPMATGMAQQTPSPEPFATTIAVTEGGGFWDNYVAFLDPDGGLIEDQRLQEHSSATDPALPHLDINTVDARGGRPFEVSSKDGSVSWRVLALTTNNVAVDQESSSAQVRRETVVVAASLNEVQATITRLNTISLATGVGLLVVLTVVGSFAVRGGLRPLRRIERTLAGVADGDLSQRVPGLAAPNTEIGRLSTALNDMLAQNEAAFAAKEQSESRMRRFVADASHELRTPLVGIRGFTKLFRMGALTERADVERTMDRIERESLRLTRLVEDLLLLARLDEQRDPTDSLELERMDLRTVAAEALHDVRALDPSRPVELTGPNGDAPAAAPTYADEARLRQVVTNLVGNAVRHTPEGTPIRIGVGTVDGHAVLEVADEGPGLTDEQRTRVFDRFYRADDSRSRTDDGGAGLGLAIVHSLVTAHGGTISVDTAPGAGATFRVLLPLVDAASADEAE</sequence>
<dbReference type="PANTHER" id="PTHR45436">
    <property type="entry name" value="SENSOR HISTIDINE KINASE YKOH"/>
    <property type="match status" value="1"/>
</dbReference>
<evidence type="ECO:0000256" key="7">
    <source>
        <dbReference type="ARBA" id="ARBA00022692"/>
    </source>
</evidence>
<dbReference type="GO" id="GO:0005886">
    <property type="term" value="C:plasma membrane"/>
    <property type="evidence" value="ECO:0007669"/>
    <property type="project" value="UniProtKB-SubCell"/>
</dbReference>
<evidence type="ECO:0000313" key="16">
    <source>
        <dbReference type="Proteomes" id="UP000635245"/>
    </source>
</evidence>
<keyword evidence="16" id="KW-1185">Reference proteome</keyword>
<evidence type="ECO:0000256" key="11">
    <source>
        <dbReference type="ARBA" id="ARBA00023136"/>
    </source>
</evidence>
<feature type="coiled-coil region" evidence="12">
    <location>
        <begin position="293"/>
        <end position="320"/>
    </location>
</feature>
<evidence type="ECO:0000256" key="2">
    <source>
        <dbReference type="ARBA" id="ARBA00001968"/>
    </source>
</evidence>
<evidence type="ECO:0000256" key="4">
    <source>
        <dbReference type="ARBA" id="ARBA00012438"/>
    </source>
</evidence>
<gene>
    <name evidence="15" type="ORF">JHE00_18625</name>
</gene>
<dbReference type="SMART" id="SM00388">
    <property type="entry name" value="HisKA"/>
    <property type="match status" value="1"/>
</dbReference>
<evidence type="ECO:0000256" key="6">
    <source>
        <dbReference type="ARBA" id="ARBA00022679"/>
    </source>
</evidence>
<evidence type="ECO:0000256" key="9">
    <source>
        <dbReference type="ARBA" id="ARBA00022989"/>
    </source>
</evidence>
<keyword evidence="5" id="KW-0597">Phosphoprotein</keyword>
<keyword evidence="6" id="KW-0808">Transferase</keyword>
<comment type="caution">
    <text evidence="15">The sequence shown here is derived from an EMBL/GenBank/DDBJ whole genome shotgun (WGS) entry which is preliminary data.</text>
</comment>
<dbReference type="GO" id="GO:0000155">
    <property type="term" value="F:phosphorelay sensor kinase activity"/>
    <property type="evidence" value="ECO:0007669"/>
    <property type="project" value="InterPro"/>
</dbReference>
<dbReference type="FunFam" id="3.30.565.10:FF:000006">
    <property type="entry name" value="Sensor histidine kinase WalK"/>
    <property type="match status" value="1"/>
</dbReference>
<keyword evidence="12" id="KW-0175">Coiled coil</keyword>
<keyword evidence="10" id="KW-0902">Two-component regulatory system</keyword>
<dbReference type="Pfam" id="PF00672">
    <property type="entry name" value="HAMP"/>
    <property type="match status" value="1"/>
</dbReference>
<dbReference type="CDD" id="cd06225">
    <property type="entry name" value="HAMP"/>
    <property type="match status" value="1"/>
</dbReference>
<dbReference type="SUPFAM" id="SSF158472">
    <property type="entry name" value="HAMP domain-like"/>
    <property type="match status" value="1"/>
</dbReference>
<dbReference type="Pfam" id="PF02518">
    <property type="entry name" value="HATPase_c"/>
    <property type="match status" value="1"/>
</dbReference>
<dbReference type="PRINTS" id="PR00344">
    <property type="entry name" value="BCTRLSENSOR"/>
</dbReference>
<dbReference type="InterPro" id="IPR036890">
    <property type="entry name" value="HATPase_C_sf"/>
</dbReference>
<dbReference type="Gene3D" id="6.10.340.10">
    <property type="match status" value="1"/>
</dbReference>
<comment type="cofactor">
    <cofactor evidence="2">
        <name>a divalent metal cation</name>
        <dbReference type="ChEBI" id="CHEBI:60240"/>
    </cofactor>
</comment>
<dbReference type="EC" id="2.7.13.3" evidence="4"/>
<name>A0A934QTJ1_9PSEU</name>
<comment type="subcellular location">
    <subcellularLocation>
        <location evidence="3">Cell membrane</location>
    </subcellularLocation>
</comment>
<dbReference type="InterPro" id="IPR004358">
    <property type="entry name" value="Sig_transdc_His_kin-like_C"/>
</dbReference>
<reference evidence="15" key="1">
    <citation type="submission" date="2020-12" db="EMBL/GenBank/DDBJ databases">
        <title>Prauserella sp. ASG 168, a novel actinomycete isolated from cave rock.</title>
        <authorList>
            <person name="Suriyachadkun C."/>
        </authorList>
    </citation>
    <scope>NUCLEOTIDE SEQUENCE</scope>
    <source>
        <strain evidence="15">ASG 168</strain>
    </source>
</reference>
<dbReference type="CDD" id="cd00075">
    <property type="entry name" value="HATPase"/>
    <property type="match status" value="1"/>
</dbReference>
<dbReference type="RefSeq" id="WP_200319718.1">
    <property type="nucleotide sequence ID" value="NZ_JAENJH010000004.1"/>
</dbReference>
<accession>A0A934QTJ1</accession>
<evidence type="ECO:0000256" key="12">
    <source>
        <dbReference type="SAM" id="Coils"/>
    </source>
</evidence>
<keyword evidence="8 15" id="KW-0418">Kinase</keyword>
<comment type="catalytic activity">
    <reaction evidence="1">
        <text>ATP + protein L-histidine = ADP + protein N-phospho-L-histidine.</text>
        <dbReference type="EC" id="2.7.13.3"/>
    </reaction>
</comment>
<proteinExistence type="predicted"/>
<evidence type="ECO:0000256" key="1">
    <source>
        <dbReference type="ARBA" id="ARBA00000085"/>
    </source>
</evidence>
<dbReference type="InterPro" id="IPR036097">
    <property type="entry name" value="HisK_dim/P_sf"/>
</dbReference>
<dbReference type="Gene3D" id="3.30.565.10">
    <property type="entry name" value="Histidine kinase-like ATPase, C-terminal domain"/>
    <property type="match status" value="1"/>
</dbReference>
<dbReference type="FunFam" id="1.10.287.130:FF:000001">
    <property type="entry name" value="Two-component sensor histidine kinase"/>
    <property type="match status" value="1"/>
</dbReference>
<dbReference type="SMART" id="SM00387">
    <property type="entry name" value="HATPase_c"/>
    <property type="match status" value="1"/>
</dbReference>
<dbReference type="PROSITE" id="PS50109">
    <property type="entry name" value="HIS_KIN"/>
    <property type="match status" value="1"/>
</dbReference>
<dbReference type="AlphaFoldDB" id="A0A934QTJ1"/>